<dbReference type="Pfam" id="PF05721">
    <property type="entry name" value="PhyH"/>
    <property type="match status" value="1"/>
</dbReference>
<organism evidence="2 3">
    <name type="scientific">Sphingomonas colocasiae</name>
    <dbReference type="NCBI Taxonomy" id="1848973"/>
    <lineage>
        <taxon>Bacteria</taxon>
        <taxon>Pseudomonadati</taxon>
        <taxon>Pseudomonadota</taxon>
        <taxon>Alphaproteobacteria</taxon>
        <taxon>Sphingomonadales</taxon>
        <taxon>Sphingomonadaceae</taxon>
        <taxon>Sphingomonas</taxon>
    </lineage>
</organism>
<dbReference type="InterPro" id="IPR008775">
    <property type="entry name" value="Phytyl_CoA_dOase-like"/>
</dbReference>
<dbReference type="RefSeq" id="WP_222991206.1">
    <property type="nucleotide sequence ID" value="NZ_JAINVV010000008.1"/>
</dbReference>
<evidence type="ECO:0000313" key="2">
    <source>
        <dbReference type="EMBL" id="MBY8824118.1"/>
    </source>
</evidence>
<dbReference type="GO" id="GO:0051213">
    <property type="term" value="F:dioxygenase activity"/>
    <property type="evidence" value="ECO:0007669"/>
    <property type="project" value="UniProtKB-KW"/>
</dbReference>
<comment type="caution">
    <text evidence="2">The sequence shown here is derived from an EMBL/GenBank/DDBJ whole genome shotgun (WGS) entry which is preliminary data.</text>
</comment>
<sequence>MKLSQERIEEFQQNGFLILPELFSAEEVAQIRAAADRVFAQDVPTNIREKKSDVVRMATGLHLRDEIFARVVRHPRLIEPAQQLRGEDLYVQQAKINVKAAFDGEQWQWHQDFSTHHHEDGVPEPLALNLHIFLDDVNEFNGPLYFFKGSQKFGHLGTWHDTVSTSWPLWVIEEKDVRRVSENCDLQSITGKAGTALIFGDCMLHGSPPNMSPWNRSIFSMIANPVTNALTKTDRADHQHHRDLTPIRPLADNCLLDQIAA</sequence>
<dbReference type="Gene3D" id="2.60.120.620">
    <property type="entry name" value="q2cbj1_9rhob like domain"/>
    <property type="match status" value="1"/>
</dbReference>
<keyword evidence="2" id="KW-0223">Dioxygenase</keyword>
<evidence type="ECO:0000256" key="1">
    <source>
        <dbReference type="ARBA" id="ARBA00001954"/>
    </source>
</evidence>
<name>A0ABS7PSB8_9SPHN</name>
<proteinExistence type="predicted"/>
<reference evidence="2 3" key="1">
    <citation type="submission" date="2021-08" db="EMBL/GenBank/DDBJ databases">
        <authorList>
            <person name="Tuo L."/>
        </authorList>
    </citation>
    <scope>NUCLEOTIDE SEQUENCE [LARGE SCALE GENOMIC DNA]</scope>
    <source>
        <strain evidence="2 3">JCM 31229</strain>
    </source>
</reference>
<protein>
    <submittedName>
        <fullName evidence="2">Phytanoyl-CoA dioxygenase family protein</fullName>
    </submittedName>
</protein>
<dbReference type="PANTHER" id="PTHR20883:SF48">
    <property type="entry name" value="ECTOINE DIOXYGENASE"/>
    <property type="match status" value="1"/>
</dbReference>
<dbReference type="PANTHER" id="PTHR20883">
    <property type="entry name" value="PHYTANOYL-COA DIOXYGENASE DOMAIN CONTAINING 1"/>
    <property type="match status" value="1"/>
</dbReference>
<accession>A0ABS7PSB8</accession>
<dbReference type="SUPFAM" id="SSF51197">
    <property type="entry name" value="Clavaminate synthase-like"/>
    <property type="match status" value="1"/>
</dbReference>
<comment type="cofactor">
    <cofactor evidence="1">
        <name>Fe(2+)</name>
        <dbReference type="ChEBI" id="CHEBI:29033"/>
    </cofactor>
</comment>
<evidence type="ECO:0000313" key="3">
    <source>
        <dbReference type="Proteomes" id="UP000706039"/>
    </source>
</evidence>
<gene>
    <name evidence="2" type="ORF">K7G82_17575</name>
</gene>
<dbReference type="EMBL" id="JAINVV010000008">
    <property type="protein sequence ID" value="MBY8824118.1"/>
    <property type="molecule type" value="Genomic_DNA"/>
</dbReference>
<dbReference type="Proteomes" id="UP000706039">
    <property type="component" value="Unassembled WGS sequence"/>
</dbReference>
<keyword evidence="3" id="KW-1185">Reference proteome</keyword>
<keyword evidence="2" id="KW-0560">Oxidoreductase</keyword>